<evidence type="ECO:0000256" key="2">
    <source>
        <dbReference type="SAM" id="SignalP"/>
    </source>
</evidence>
<evidence type="ECO:0000256" key="1">
    <source>
        <dbReference type="SAM" id="MobiDB-lite"/>
    </source>
</evidence>
<gene>
    <name evidence="3" type="ORF">ACFQBM_11615</name>
</gene>
<sequence>MNTRNLCRTLSISAAIAAPALADSIARDESTGIETREMEHVEVIGKNFEADSAGADGQQAGDTKQRLQLQHRLEQVQLLKILQRQQLERFRAQKEEALVADQEQQRHEESQEAASAEELRLERERAEELRRQEEERARTEAEAQTQREPS</sequence>
<organism evidence="3 4">
    <name type="scientific">Microbulbifer taiwanensis</name>
    <dbReference type="NCBI Taxonomy" id="986746"/>
    <lineage>
        <taxon>Bacteria</taxon>
        <taxon>Pseudomonadati</taxon>
        <taxon>Pseudomonadota</taxon>
        <taxon>Gammaproteobacteria</taxon>
        <taxon>Cellvibrionales</taxon>
        <taxon>Microbulbiferaceae</taxon>
        <taxon>Microbulbifer</taxon>
    </lineage>
</organism>
<comment type="caution">
    <text evidence="3">The sequence shown here is derived from an EMBL/GenBank/DDBJ whole genome shotgun (WGS) entry which is preliminary data.</text>
</comment>
<keyword evidence="4" id="KW-1185">Reference proteome</keyword>
<feature type="region of interest" description="Disordered" evidence="1">
    <location>
        <begin position="96"/>
        <end position="150"/>
    </location>
</feature>
<reference evidence="4" key="1">
    <citation type="journal article" date="2019" name="Int. J. Syst. Evol. Microbiol.">
        <title>The Global Catalogue of Microorganisms (GCM) 10K type strain sequencing project: providing services to taxonomists for standard genome sequencing and annotation.</title>
        <authorList>
            <consortium name="The Broad Institute Genomics Platform"/>
            <consortium name="The Broad Institute Genome Sequencing Center for Infectious Disease"/>
            <person name="Wu L."/>
            <person name="Ma J."/>
        </authorList>
    </citation>
    <scope>NUCLEOTIDE SEQUENCE [LARGE SCALE GENOMIC DNA]</scope>
    <source>
        <strain evidence="4">CGMCC 1.13718</strain>
    </source>
</reference>
<evidence type="ECO:0000313" key="4">
    <source>
        <dbReference type="Proteomes" id="UP001596425"/>
    </source>
</evidence>
<dbReference type="EMBL" id="JBHSVR010000001">
    <property type="protein sequence ID" value="MFC6633938.1"/>
    <property type="molecule type" value="Genomic_DNA"/>
</dbReference>
<keyword evidence="2" id="KW-0732">Signal</keyword>
<feature type="compositionally biased region" description="Basic and acidic residues" evidence="1">
    <location>
        <begin position="96"/>
        <end position="110"/>
    </location>
</feature>
<feature type="chain" id="PRO_5046872184" evidence="2">
    <location>
        <begin position="23"/>
        <end position="150"/>
    </location>
</feature>
<feature type="compositionally biased region" description="Basic and acidic residues" evidence="1">
    <location>
        <begin position="117"/>
        <end position="141"/>
    </location>
</feature>
<dbReference type="Proteomes" id="UP001596425">
    <property type="component" value="Unassembled WGS sequence"/>
</dbReference>
<dbReference type="RefSeq" id="WP_193190377.1">
    <property type="nucleotide sequence ID" value="NZ_JACZFR010000012.1"/>
</dbReference>
<proteinExistence type="predicted"/>
<accession>A0ABW1YNG4</accession>
<feature type="signal peptide" evidence="2">
    <location>
        <begin position="1"/>
        <end position="22"/>
    </location>
</feature>
<evidence type="ECO:0000313" key="3">
    <source>
        <dbReference type="EMBL" id="MFC6633938.1"/>
    </source>
</evidence>
<name>A0ABW1YNG4_9GAMM</name>
<protein>
    <submittedName>
        <fullName evidence="3">Uncharacterized protein</fullName>
    </submittedName>
</protein>